<dbReference type="InterPro" id="IPR050182">
    <property type="entry name" value="Cytochrome_P450_fam2"/>
</dbReference>
<sequence>MAADFTFSWFEVLLFVLAGYLLIYGRFFRNRHINLPPGPKGWPVIGSLLQCGKQVPIKFHEWSQIYGDVFSVKLGTELVVVLGSHDAIKEAFVKKSESFAERPKRWSLSIATKNKGITTPWPEWKHTRKFIVRTFRELGAGKQVMEERVCAESDILVEYIVNNKPTDLTRVIYNAVSNVLCSELFGTRFRYDDDDFKILMKTMSLNVSAITDANILTFFPLLWYLPTSLKSKFLALQSALASYVENRIKECRQAMHGGDPDSVAEAFLQRDDWDDGKIGDLAQIGKGLLNAGADTTASVLMWAILYLAMNPEIQEKCYSEIAHVVGDEAHVRMRNRSKLPYIEATCLEIYRCSTVSPLGVPHGTTTDVDLYGYRIPEDTMVLGSLWSVHMDEKMWPSPREFKPERFLDANGEVVNRERVIPYGLGSRDCLGSELAKMEVLIFTTRLIQKFKFKLPSGCVAPPMHGKFEFVRHPHPYDVISEARH</sequence>
<evidence type="ECO:0000313" key="6">
    <source>
        <dbReference type="RefSeq" id="XP_002739929.1"/>
    </source>
</evidence>
<dbReference type="InterPro" id="IPR002401">
    <property type="entry name" value="Cyt_P450_E_grp-I"/>
</dbReference>
<evidence type="ECO:0000256" key="3">
    <source>
        <dbReference type="ARBA" id="ARBA00023004"/>
    </source>
</evidence>
<keyword evidence="4" id="KW-1133">Transmembrane helix</keyword>
<comment type="similarity">
    <text evidence="1">Belongs to the cytochrome P450 family.</text>
</comment>
<evidence type="ECO:0000256" key="1">
    <source>
        <dbReference type="ARBA" id="ARBA00010617"/>
    </source>
</evidence>
<feature type="transmembrane region" description="Helical" evidence="4">
    <location>
        <begin position="6"/>
        <end position="24"/>
    </location>
</feature>
<evidence type="ECO:0000256" key="2">
    <source>
        <dbReference type="ARBA" id="ARBA00022723"/>
    </source>
</evidence>
<dbReference type="InterPro" id="IPR036396">
    <property type="entry name" value="Cyt_P450_sf"/>
</dbReference>
<keyword evidence="2" id="KW-0479">Metal-binding</keyword>
<keyword evidence="4" id="KW-0812">Transmembrane</keyword>
<reference evidence="6" key="1">
    <citation type="submission" date="2025-08" db="UniProtKB">
        <authorList>
            <consortium name="RefSeq"/>
        </authorList>
    </citation>
    <scope>IDENTIFICATION</scope>
    <source>
        <tissue evidence="6">Testes</tissue>
    </source>
</reference>
<keyword evidence="5" id="KW-1185">Reference proteome</keyword>
<keyword evidence="4" id="KW-0472">Membrane</keyword>
<organism evidence="5 6">
    <name type="scientific">Saccoglossus kowalevskii</name>
    <name type="common">Acorn worm</name>
    <dbReference type="NCBI Taxonomy" id="10224"/>
    <lineage>
        <taxon>Eukaryota</taxon>
        <taxon>Metazoa</taxon>
        <taxon>Hemichordata</taxon>
        <taxon>Enteropneusta</taxon>
        <taxon>Harrimaniidae</taxon>
        <taxon>Saccoglossus</taxon>
    </lineage>
</organism>
<dbReference type="PANTHER" id="PTHR24300:SF397">
    <property type="entry name" value="CYTOCHROME P450 2U1"/>
    <property type="match status" value="1"/>
</dbReference>
<dbReference type="PANTHER" id="PTHR24300">
    <property type="entry name" value="CYTOCHROME P450 508A4-RELATED"/>
    <property type="match status" value="1"/>
</dbReference>
<proteinExistence type="inferred from homology"/>
<dbReference type="InterPro" id="IPR001128">
    <property type="entry name" value="Cyt_P450"/>
</dbReference>
<protein>
    <submittedName>
        <fullName evidence="6">Cytochrome P450 2U1-like</fullName>
    </submittedName>
</protein>
<name>A0ABM0GY35_SACKO</name>
<dbReference type="Proteomes" id="UP000694865">
    <property type="component" value="Unplaced"/>
</dbReference>
<dbReference type="GeneID" id="100368446"/>
<dbReference type="Pfam" id="PF00067">
    <property type="entry name" value="p450"/>
    <property type="match status" value="1"/>
</dbReference>
<evidence type="ECO:0000256" key="4">
    <source>
        <dbReference type="SAM" id="Phobius"/>
    </source>
</evidence>
<dbReference type="Gene3D" id="1.10.630.10">
    <property type="entry name" value="Cytochrome P450"/>
    <property type="match status" value="1"/>
</dbReference>
<evidence type="ECO:0000313" key="5">
    <source>
        <dbReference type="Proteomes" id="UP000694865"/>
    </source>
</evidence>
<dbReference type="SUPFAM" id="SSF48264">
    <property type="entry name" value="Cytochrome P450"/>
    <property type="match status" value="1"/>
</dbReference>
<gene>
    <name evidence="6" type="primary">LOC100368446</name>
</gene>
<dbReference type="PRINTS" id="PR00385">
    <property type="entry name" value="P450"/>
</dbReference>
<accession>A0ABM0GY35</accession>
<keyword evidence="3" id="KW-0408">Iron</keyword>
<dbReference type="RefSeq" id="XP_002739929.1">
    <property type="nucleotide sequence ID" value="XM_002739883.2"/>
</dbReference>
<feature type="transmembrane region" description="Helical" evidence="4">
    <location>
        <begin position="205"/>
        <end position="225"/>
    </location>
</feature>
<dbReference type="PRINTS" id="PR00463">
    <property type="entry name" value="EP450I"/>
</dbReference>